<sequence>MELAEGSVRRMITGAVLLEGLTGEIIGLVIALTLIGLLALRAGWLAYTEPTPHFVTTYTGWTCPPLAMFYGGIGMLIMGLIAVITKTKGLETAIPQVILGIIGITWAFCGITFLLGFFFWFPPFLLPPWYHRARRAGIDRHDPHAMGAFKALPTDEQKAAVHNGRRR</sequence>
<feature type="transmembrane region" description="Helical" evidence="1">
    <location>
        <begin position="67"/>
        <end position="85"/>
    </location>
</feature>
<dbReference type="EMBL" id="RQYT01000008">
    <property type="protein sequence ID" value="RRD50209.1"/>
    <property type="molecule type" value="Genomic_DNA"/>
</dbReference>
<evidence type="ECO:0000256" key="1">
    <source>
        <dbReference type="SAM" id="Phobius"/>
    </source>
</evidence>
<feature type="transmembrane region" description="Helical" evidence="1">
    <location>
        <begin position="97"/>
        <end position="121"/>
    </location>
</feature>
<keyword evidence="1" id="KW-1133">Transmembrane helix</keyword>
<evidence type="ECO:0000313" key="3">
    <source>
        <dbReference type="Proteomes" id="UP000280935"/>
    </source>
</evidence>
<gene>
    <name evidence="2" type="ORF">EII35_05575</name>
</gene>
<dbReference type="AlphaFoldDB" id="A0A3P1WUG8"/>
<dbReference type="OrthoDB" id="9855456at2"/>
<accession>A0A3P1WUG8</accession>
<reference evidence="2 3" key="1">
    <citation type="submission" date="2018-11" db="EMBL/GenBank/DDBJ databases">
        <title>Genomes From Bacteria Associated with the Canine Oral Cavity: a Test Case for Automated Genome-Based Taxonomic Assignment.</title>
        <authorList>
            <person name="Coil D.A."/>
            <person name="Jospin G."/>
            <person name="Darling A.E."/>
            <person name="Wallis C."/>
            <person name="Davis I.J."/>
            <person name="Harris S."/>
            <person name="Eisen J.A."/>
            <person name="Holcombe L.J."/>
            <person name="O'Flynn C."/>
        </authorList>
    </citation>
    <scope>NUCLEOTIDE SEQUENCE [LARGE SCALE GENOMIC DNA]</scope>
    <source>
        <strain evidence="2 3">OH2822_COT-296</strain>
    </source>
</reference>
<proteinExistence type="predicted"/>
<comment type="caution">
    <text evidence="2">The sequence shown here is derived from an EMBL/GenBank/DDBJ whole genome shotgun (WGS) entry which is preliminary data.</text>
</comment>
<name>A0A3P1WUG8_9ACTN</name>
<protein>
    <submittedName>
        <fullName evidence="2">Uncharacterized protein</fullName>
    </submittedName>
</protein>
<keyword evidence="1" id="KW-0472">Membrane</keyword>
<dbReference type="Proteomes" id="UP000280935">
    <property type="component" value="Unassembled WGS sequence"/>
</dbReference>
<feature type="transmembrane region" description="Helical" evidence="1">
    <location>
        <begin position="21"/>
        <end position="47"/>
    </location>
</feature>
<evidence type="ECO:0000313" key="2">
    <source>
        <dbReference type="EMBL" id="RRD50209.1"/>
    </source>
</evidence>
<organism evidence="2 3">
    <name type="scientific">Arachnia propionica</name>
    <dbReference type="NCBI Taxonomy" id="1750"/>
    <lineage>
        <taxon>Bacteria</taxon>
        <taxon>Bacillati</taxon>
        <taxon>Actinomycetota</taxon>
        <taxon>Actinomycetes</taxon>
        <taxon>Propionibacteriales</taxon>
        <taxon>Propionibacteriaceae</taxon>
        <taxon>Arachnia</taxon>
    </lineage>
</organism>
<keyword evidence="1" id="KW-0812">Transmembrane</keyword>